<dbReference type="Proteomes" id="UP000235023">
    <property type="component" value="Unassembled WGS sequence"/>
</dbReference>
<sequence length="92" mass="10188">MVLSLVLSTGSSTSFPPTQLSYTFFLSLSAYFHIHSHCLTSHFSPLTSPLFSSRSLLRTDSLLSSNSNIIYCFRPRAVKTALPVPGRRSPDH</sequence>
<evidence type="ECO:0000313" key="2">
    <source>
        <dbReference type="Proteomes" id="UP000235023"/>
    </source>
</evidence>
<organism evidence="1 2">
    <name type="scientific">Aspergillus taichungensis</name>
    <dbReference type="NCBI Taxonomy" id="482145"/>
    <lineage>
        <taxon>Eukaryota</taxon>
        <taxon>Fungi</taxon>
        <taxon>Dikarya</taxon>
        <taxon>Ascomycota</taxon>
        <taxon>Pezizomycotina</taxon>
        <taxon>Eurotiomycetes</taxon>
        <taxon>Eurotiomycetidae</taxon>
        <taxon>Eurotiales</taxon>
        <taxon>Aspergillaceae</taxon>
        <taxon>Aspergillus</taxon>
        <taxon>Aspergillus subgen. Circumdati</taxon>
    </lineage>
</organism>
<reference evidence="2" key="1">
    <citation type="submission" date="2017-12" db="EMBL/GenBank/DDBJ databases">
        <authorList>
            <consortium name="DOE Joint Genome Institute"/>
            <person name="Mondo S.J."/>
            <person name="Kjaerbolling I."/>
            <person name="Vesth T.C."/>
            <person name="Frisvad J.C."/>
            <person name="Nybo J.L."/>
            <person name="Theobald S."/>
            <person name="Kuo A."/>
            <person name="Bowyer P."/>
            <person name="Matsuda Y."/>
            <person name="Lyhne E.K."/>
            <person name="Kogle M.E."/>
            <person name="Clum A."/>
            <person name="Lipzen A."/>
            <person name="Salamov A."/>
            <person name="Ngan C.Y."/>
            <person name="Daum C."/>
            <person name="Chiniquy J."/>
            <person name="Barry K."/>
            <person name="LaButti K."/>
            <person name="Haridas S."/>
            <person name="Simmons B.A."/>
            <person name="Magnuson J.K."/>
            <person name="Mortensen U.H."/>
            <person name="Larsen T.O."/>
            <person name="Grigoriev I.V."/>
            <person name="Baker S.E."/>
            <person name="Andersen M.R."/>
            <person name="Nordberg H.P."/>
            <person name="Cantor M.N."/>
            <person name="Hua S.X."/>
        </authorList>
    </citation>
    <scope>NUCLEOTIDE SEQUENCE [LARGE SCALE GENOMIC DNA]</scope>
    <source>
        <strain evidence="2">IBT 19404</strain>
    </source>
</reference>
<proteinExistence type="predicted"/>
<name>A0A2J5HHA8_9EURO</name>
<accession>A0A2J5HHA8</accession>
<dbReference type="EMBL" id="KZ559620">
    <property type="protein sequence ID" value="PLN76360.1"/>
    <property type="molecule type" value="Genomic_DNA"/>
</dbReference>
<keyword evidence="2" id="KW-1185">Reference proteome</keyword>
<gene>
    <name evidence="1" type="ORF">BDW42DRAFT_22317</name>
</gene>
<evidence type="ECO:0000313" key="1">
    <source>
        <dbReference type="EMBL" id="PLN76360.1"/>
    </source>
</evidence>
<dbReference type="AlphaFoldDB" id="A0A2J5HHA8"/>
<protein>
    <submittedName>
        <fullName evidence="1">Uncharacterized protein</fullName>
    </submittedName>
</protein>